<keyword evidence="3 7" id="KW-0328">Glycosyltransferase</keyword>
<dbReference type="KEGG" id="ibu:IB211_00878c"/>
<dbReference type="Pfam" id="PF04101">
    <property type="entry name" value="Glyco_tran_28_C"/>
    <property type="match status" value="1"/>
</dbReference>
<evidence type="ECO:0000313" key="8">
    <source>
        <dbReference type="Proteomes" id="UP000064844"/>
    </source>
</evidence>
<dbReference type="PANTHER" id="PTHR43025:SF3">
    <property type="entry name" value="MONOGALACTOSYLDIACYLGLYCEROL SYNTHASE 1, CHLOROPLASTIC"/>
    <property type="match status" value="1"/>
</dbReference>
<dbReference type="EMBL" id="CP011307">
    <property type="protein sequence ID" value="ALP93272.1"/>
    <property type="molecule type" value="Genomic_DNA"/>
</dbReference>
<dbReference type="Proteomes" id="UP000064844">
    <property type="component" value="Chromosome"/>
</dbReference>
<feature type="domain" description="Diacylglycerol glucosyltransferase N-terminal" evidence="6">
    <location>
        <begin position="14"/>
        <end position="177"/>
    </location>
</feature>
<evidence type="ECO:0000256" key="1">
    <source>
        <dbReference type="ARBA" id="ARBA00004370"/>
    </source>
</evidence>
<dbReference type="InterPro" id="IPR009695">
    <property type="entry name" value="Diacylglyc_glucosyltr_N"/>
</dbReference>
<evidence type="ECO:0000313" key="7">
    <source>
        <dbReference type="EMBL" id="ALP93272.1"/>
    </source>
</evidence>
<dbReference type="eggNOG" id="COG0707">
    <property type="taxonomic scope" value="Bacteria"/>
</dbReference>
<evidence type="ECO:0000256" key="2">
    <source>
        <dbReference type="ARBA" id="ARBA00006962"/>
    </source>
</evidence>
<evidence type="ECO:0000256" key="3">
    <source>
        <dbReference type="ARBA" id="ARBA00022676"/>
    </source>
</evidence>
<dbReference type="InterPro" id="IPR007235">
    <property type="entry name" value="Glyco_trans_28_C"/>
</dbReference>
<comment type="similarity">
    <text evidence="2">Belongs to the glycosyltransferase 28 family.</text>
</comment>
<dbReference type="InterPro" id="IPR050519">
    <property type="entry name" value="Glycosyltransf_28_UgtP"/>
</dbReference>
<feature type="domain" description="Glycosyl transferase family 28 C-terminal" evidence="5">
    <location>
        <begin position="224"/>
        <end position="332"/>
    </location>
</feature>
<evidence type="ECO:0000256" key="4">
    <source>
        <dbReference type="ARBA" id="ARBA00022679"/>
    </source>
</evidence>
<gene>
    <name evidence="7" type="ORF">IB211_00878c</name>
</gene>
<dbReference type="GO" id="GO:0009247">
    <property type="term" value="P:glycolipid biosynthetic process"/>
    <property type="evidence" value="ECO:0007669"/>
    <property type="project" value="InterPro"/>
</dbReference>
<keyword evidence="4 7" id="KW-0808">Transferase</keyword>
<reference evidence="8" key="2">
    <citation type="submission" date="2015-04" db="EMBL/GenBank/DDBJ databases">
        <title>A butyrogenic pathway from the amino acid lysine in a human gut commensal.</title>
        <authorList>
            <person name="de Vos W.M."/>
            <person name="Bui N.T.P."/>
            <person name="Plugge C.M."/>
            <person name="Ritari J."/>
        </authorList>
    </citation>
    <scope>NUCLEOTIDE SEQUENCE [LARGE SCALE GENOMIC DNA]</scope>
    <source>
        <strain evidence="8">AF211</strain>
    </source>
</reference>
<dbReference type="PANTHER" id="PTHR43025">
    <property type="entry name" value="MONOGALACTOSYLDIACYLGLYCEROL SYNTHASE"/>
    <property type="match status" value="1"/>
</dbReference>
<reference evidence="7 8" key="1">
    <citation type="journal article" date="2015" name="Nat. Commun.">
        <title>Production of butyrate from lysine and the Amadori product fructoselysine by a human gut commensal.</title>
        <authorList>
            <person name="Bui T.P."/>
            <person name="Ritari J."/>
            <person name="Boeren S."/>
            <person name="de Waard P."/>
            <person name="Plugge C.M."/>
            <person name="de Vos W.M."/>
        </authorList>
    </citation>
    <scope>NUCLEOTIDE SEQUENCE [LARGE SCALE GENOMIC DNA]</scope>
    <source>
        <strain evidence="7 8">AF211</strain>
    </source>
</reference>
<dbReference type="EC" id="2.4.1.157" evidence="7"/>
<keyword evidence="8" id="KW-1185">Reference proteome</keyword>
<dbReference type="SUPFAM" id="SSF53756">
    <property type="entry name" value="UDP-Glycosyltransferase/glycogen phosphorylase"/>
    <property type="match status" value="1"/>
</dbReference>
<sequence length="364" mass="40825">MNILILTGKFGMGHWSASQSLRLQLLNAFPAANVTVEDFFAYALPDASEAIYKGFSLLVTHGSGLYNIYYKATENASLKTRPPLESLFQDKLAELLWERRPDAVIATHPFCAQLVSDYKEELCSTLPLVTCITDLTSHSEWINDHTDCYLVGSPEIRDRLEEKGVDHGRILVTGIPVKPEFKAPARRGQDGVRRLLIMGGGLGLLPKRDSFYEALNALPDVRTTLITGGNQKLYDKLHGKYENIEVVGFTDRVYDYMARADLMLSKPGGITLFETIFSELPILAWEPFLQQERNNARFITRYQIGRIAAKEPEACVEAIRRLLYDDKALRRMGQNMRLLKGRLEAQSLARIVATLAAQGRGVCA</sequence>
<dbReference type="RefSeq" id="WP_033116368.1">
    <property type="nucleotide sequence ID" value="NZ_CALICV010000017.1"/>
</dbReference>
<accession>A0A0S2W1P7</accession>
<organism evidence="7 8">
    <name type="scientific">Intestinimonas butyriciproducens</name>
    <dbReference type="NCBI Taxonomy" id="1297617"/>
    <lineage>
        <taxon>Bacteria</taxon>
        <taxon>Bacillati</taxon>
        <taxon>Bacillota</taxon>
        <taxon>Clostridia</taxon>
        <taxon>Eubacteriales</taxon>
        <taxon>Intestinimonas</taxon>
    </lineage>
</organism>
<dbReference type="PATRIC" id="fig|1297617.4.peg.892"/>
<dbReference type="Pfam" id="PF06925">
    <property type="entry name" value="MGDG_synth"/>
    <property type="match status" value="1"/>
</dbReference>
<protein>
    <submittedName>
        <fullName evidence="7">1,2-diacylglycerol 3-glucosyltransferase</fullName>
        <ecNumber evidence="7">2.4.1.157</ecNumber>
    </submittedName>
</protein>
<dbReference type="STRING" id="1297617.IB211_00878c"/>
<proteinExistence type="inferred from homology"/>
<dbReference type="Gene3D" id="3.40.50.2000">
    <property type="entry name" value="Glycogen Phosphorylase B"/>
    <property type="match status" value="1"/>
</dbReference>
<evidence type="ECO:0000259" key="6">
    <source>
        <dbReference type="Pfam" id="PF06925"/>
    </source>
</evidence>
<name>A0A0S2W1P7_9FIRM</name>
<dbReference type="AlphaFoldDB" id="A0A0S2W1P7"/>
<evidence type="ECO:0000259" key="5">
    <source>
        <dbReference type="Pfam" id="PF04101"/>
    </source>
</evidence>
<dbReference type="GO" id="GO:0016758">
    <property type="term" value="F:hexosyltransferase activity"/>
    <property type="evidence" value="ECO:0007669"/>
    <property type="project" value="InterPro"/>
</dbReference>
<comment type="subcellular location">
    <subcellularLocation>
        <location evidence="1">Membrane</location>
    </subcellularLocation>
</comment>
<dbReference type="GO" id="GO:0016020">
    <property type="term" value="C:membrane"/>
    <property type="evidence" value="ECO:0007669"/>
    <property type="project" value="UniProtKB-SubCell"/>
</dbReference>